<name>A0A6B7ZFU9_9CAUD</name>
<protein>
    <submittedName>
        <fullName evidence="1">Cell surface protein</fullName>
    </submittedName>
</protein>
<proteinExistence type="predicted"/>
<gene>
    <name evidence="1" type="ORF">N1M2_138</name>
</gene>
<sequence length="95" mass="10777">MKWLSYPLVFLCSMLLSSCWVPETVNLPDDQIVTVLELRGYHDIVLEKTVKNLGEGIFGPCRTFSAVSPNDEIVKGGYCTPQYMDRTINITYRGK</sequence>
<evidence type="ECO:0000313" key="1">
    <source>
        <dbReference type="EMBL" id="QGH72001.1"/>
    </source>
</evidence>
<organism evidence="1 2">
    <name type="scientific">Klebsiella phage N1M2</name>
    <dbReference type="NCBI Taxonomy" id="2664939"/>
    <lineage>
        <taxon>Viruses</taxon>
        <taxon>Duplodnaviria</taxon>
        <taxon>Heunggongvirae</taxon>
        <taxon>Uroviricota</taxon>
        <taxon>Caudoviricetes</taxon>
        <taxon>Chimalliviridae</taxon>
        <taxon>Nimduovirus</taxon>
        <taxon>Nimduovirus N1M2</taxon>
    </lineage>
</organism>
<accession>A0A6B7ZFU9</accession>
<dbReference type="Proteomes" id="UP000464669">
    <property type="component" value="Segment"/>
</dbReference>
<reference evidence="1 2" key="1">
    <citation type="submission" date="2019-11" db="EMBL/GenBank/DDBJ databases">
        <authorList>
            <person name="Lewis R."/>
            <person name="Clooney A.G."/>
            <person name="Stockdale S.R."/>
            <person name="Buttimer C."/>
            <person name="Draper L.A."/>
            <person name="Ross R.P."/>
            <person name="Hill C."/>
        </authorList>
    </citation>
    <scope>NUCLEOTIDE SEQUENCE [LARGE SCALE GENOMIC DNA]</scope>
</reference>
<evidence type="ECO:0000313" key="2">
    <source>
        <dbReference type="Proteomes" id="UP000464669"/>
    </source>
</evidence>
<keyword evidence="2" id="KW-1185">Reference proteome</keyword>
<dbReference type="EMBL" id="MN642089">
    <property type="protein sequence ID" value="QGH72001.1"/>
    <property type="molecule type" value="Genomic_DNA"/>
</dbReference>
<dbReference type="PROSITE" id="PS51257">
    <property type="entry name" value="PROKAR_LIPOPROTEIN"/>
    <property type="match status" value="1"/>
</dbReference>